<evidence type="ECO:0000313" key="1">
    <source>
        <dbReference type="EMBL" id="KAG7168281.1"/>
    </source>
</evidence>
<accession>A0A8J5K5T6</accession>
<comment type="caution">
    <text evidence="1">The sequence shown here is derived from an EMBL/GenBank/DDBJ whole genome shotgun (WGS) entry which is preliminary data.</text>
</comment>
<proteinExistence type="predicted"/>
<name>A0A8J5K5T6_HOMAM</name>
<evidence type="ECO:0000313" key="2">
    <source>
        <dbReference type="Proteomes" id="UP000747542"/>
    </source>
</evidence>
<dbReference type="EMBL" id="JAHLQT010020160">
    <property type="protein sequence ID" value="KAG7168281.1"/>
    <property type="molecule type" value="Genomic_DNA"/>
</dbReference>
<protein>
    <submittedName>
        <fullName evidence="1">Uncharacterized protein</fullName>
    </submittedName>
</protein>
<reference evidence="1" key="1">
    <citation type="journal article" date="2021" name="Sci. Adv.">
        <title>The American lobster genome reveals insights on longevity, neural, and immune adaptations.</title>
        <authorList>
            <person name="Polinski J.M."/>
            <person name="Zimin A.V."/>
            <person name="Clark K.F."/>
            <person name="Kohn A.B."/>
            <person name="Sadowski N."/>
            <person name="Timp W."/>
            <person name="Ptitsyn A."/>
            <person name="Khanna P."/>
            <person name="Romanova D.Y."/>
            <person name="Williams P."/>
            <person name="Greenwood S.J."/>
            <person name="Moroz L.L."/>
            <person name="Walt D.R."/>
            <person name="Bodnar A.G."/>
        </authorList>
    </citation>
    <scope>NUCLEOTIDE SEQUENCE</scope>
    <source>
        <strain evidence="1">GMGI-L3</strain>
    </source>
</reference>
<keyword evidence="2" id="KW-1185">Reference proteome</keyword>
<dbReference type="AlphaFoldDB" id="A0A8J5K5T6"/>
<organism evidence="1 2">
    <name type="scientific">Homarus americanus</name>
    <name type="common">American lobster</name>
    <dbReference type="NCBI Taxonomy" id="6706"/>
    <lineage>
        <taxon>Eukaryota</taxon>
        <taxon>Metazoa</taxon>
        <taxon>Ecdysozoa</taxon>
        <taxon>Arthropoda</taxon>
        <taxon>Crustacea</taxon>
        <taxon>Multicrustacea</taxon>
        <taxon>Malacostraca</taxon>
        <taxon>Eumalacostraca</taxon>
        <taxon>Eucarida</taxon>
        <taxon>Decapoda</taxon>
        <taxon>Pleocyemata</taxon>
        <taxon>Astacidea</taxon>
        <taxon>Nephropoidea</taxon>
        <taxon>Nephropidae</taxon>
        <taxon>Homarus</taxon>
    </lineage>
</organism>
<gene>
    <name evidence="1" type="ORF">Hamer_G026194</name>
</gene>
<dbReference type="Proteomes" id="UP000747542">
    <property type="component" value="Unassembled WGS sequence"/>
</dbReference>
<sequence>MALGSCCRALAGAGVGQILDRCSTGVGQVLDRVLTGVGQHRCGDKYFNSFNRCWIDGRGRALEDRCRRALTYMCCTGVDRCCTGVVQTGVTGVGTV</sequence>